<dbReference type="InterPro" id="IPR018188">
    <property type="entry name" value="RNase_T2_His_AS_1"/>
</dbReference>
<gene>
    <name evidence="4" type="ORF">ACFOD6_04275</name>
</gene>
<dbReference type="InterPro" id="IPR001568">
    <property type="entry name" value="RNase_T2-like"/>
</dbReference>
<evidence type="ECO:0000313" key="5">
    <source>
        <dbReference type="Proteomes" id="UP001595445"/>
    </source>
</evidence>
<dbReference type="EMBL" id="JBHRSM010000009">
    <property type="protein sequence ID" value="MFC3085261.1"/>
    <property type="molecule type" value="Genomic_DNA"/>
</dbReference>
<dbReference type="PROSITE" id="PS00530">
    <property type="entry name" value="RNASE_T2_1"/>
    <property type="match status" value="1"/>
</dbReference>
<name>A0ABV7DR64_9RHOB</name>
<keyword evidence="3" id="KW-0732">Signal</keyword>
<evidence type="ECO:0000313" key="4">
    <source>
        <dbReference type="EMBL" id="MFC3085261.1"/>
    </source>
</evidence>
<evidence type="ECO:0000256" key="1">
    <source>
        <dbReference type="ARBA" id="ARBA00007469"/>
    </source>
</evidence>
<evidence type="ECO:0000256" key="2">
    <source>
        <dbReference type="RuleBase" id="RU004328"/>
    </source>
</evidence>
<keyword evidence="5" id="KW-1185">Reference proteome</keyword>
<dbReference type="Gene3D" id="3.90.730.10">
    <property type="entry name" value="Ribonuclease T2-like"/>
    <property type="match status" value="1"/>
</dbReference>
<organism evidence="4 5">
    <name type="scientific">Tabrizicola soli</name>
    <dbReference type="NCBI Taxonomy" id="2185115"/>
    <lineage>
        <taxon>Bacteria</taxon>
        <taxon>Pseudomonadati</taxon>
        <taxon>Pseudomonadota</taxon>
        <taxon>Alphaproteobacteria</taxon>
        <taxon>Rhodobacterales</taxon>
        <taxon>Paracoccaceae</taxon>
        <taxon>Tabrizicola</taxon>
    </lineage>
</organism>
<dbReference type="Pfam" id="PF00445">
    <property type="entry name" value="Ribonuclease_T2"/>
    <property type="match status" value="1"/>
</dbReference>
<evidence type="ECO:0000256" key="3">
    <source>
        <dbReference type="SAM" id="SignalP"/>
    </source>
</evidence>
<dbReference type="InterPro" id="IPR036430">
    <property type="entry name" value="RNase_T2-like_sf"/>
</dbReference>
<dbReference type="Proteomes" id="UP001595445">
    <property type="component" value="Unassembled WGS sequence"/>
</dbReference>
<dbReference type="PANTHER" id="PTHR11240:SF22">
    <property type="entry name" value="RIBONUCLEASE T2"/>
    <property type="match status" value="1"/>
</dbReference>
<proteinExistence type="inferred from homology"/>
<comment type="similarity">
    <text evidence="1 2">Belongs to the RNase T2 family.</text>
</comment>
<comment type="caution">
    <text evidence="4">The sequence shown here is derived from an EMBL/GenBank/DDBJ whole genome shotgun (WGS) entry which is preliminary data.</text>
</comment>
<dbReference type="RefSeq" id="WP_197646978.1">
    <property type="nucleotide sequence ID" value="NZ_JAEACP010000021.1"/>
</dbReference>
<dbReference type="PANTHER" id="PTHR11240">
    <property type="entry name" value="RIBONUCLEASE T2"/>
    <property type="match status" value="1"/>
</dbReference>
<feature type="signal peptide" evidence="3">
    <location>
        <begin position="1"/>
        <end position="19"/>
    </location>
</feature>
<dbReference type="SUPFAM" id="SSF55895">
    <property type="entry name" value="Ribonuclease Rh-like"/>
    <property type="match status" value="1"/>
</dbReference>
<accession>A0ABV7DR64</accession>
<reference evidence="5" key="1">
    <citation type="journal article" date="2019" name="Int. J. Syst. Evol. Microbiol.">
        <title>The Global Catalogue of Microorganisms (GCM) 10K type strain sequencing project: providing services to taxonomists for standard genome sequencing and annotation.</title>
        <authorList>
            <consortium name="The Broad Institute Genomics Platform"/>
            <consortium name="The Broad Institute Genome Sequencing Center for Infectious Disease"/>
            <person name="Wu L."/>
            <person name="Ma J."/>
        </authorList>
    </citation>
    <scope>NUCLEOTIDE SEQUENCE [LARGE SCALE GENOMIC DNA]</scope>
    <source>
        <strain evidence="5">KCTC 62102</strain>
    </source>
</reference>
<sequence length="212" mass="22938">MRKLVAVLALFCLSQAVRAGGERAGEFDYYVLSLSWSAGWCALEGDARNDPQCDRGRGLTFVLHGLWPQYEDGWPSYCRTGARDPGRAETAAMADVMGGAGQAFHQWKKHGRCSGLAAGDYYRTARQAFESVAVPELFSGVDRPLTLPAAVIEAAFLEANPALSADSITITCKAGLIQEARICLTPELEPRTCGPDVARDCRLSEAVLEPVR</sequence>
<dbReference type="CDD" id="cd01062">
    <property type="entry name" value="RNase_T2_prok"/>
    <property type="match status" value="1"/>
</dbReference>
<feature type="chain" id="PRO_5046988302" evidence="3">
    <location>
        <begin position="20"/>
        <end position="212"/>
    </location>
</feature>
<protein>
    <submittedName>
        <fullName evidence="4">Ribonuclease T2</fullName>
    </submittedName>
</protein>
<dbReference type="InterPro" id="IPR039378">
    <property type="entry name" value="RNase_T2_prok"/>
</dbReference>